<accession>A0A5J4WKN6</accession>
<evidence type="ECO:0000313" key="1">
    <source>
        <dbReference type="EMBL" id="KAA6395500.1"/>
    </source>
</evidence>
<sequence length="174" mass="19238">MMWRSWMQKRERNKAVAVAAAAVAVSVTAVWPNLPKGSYIPRLLDTSDVVAGFIYMHPKQAKQYMKQQICLIILAAEKIVQSQADNSDQEQLANELEKIVSDGTDDNGDGDLSEHGIEIKHFSNGTDGLRQKKSRTQLQTIVDSEANLEINITIISANTLPHHINEQDELGGNG</sequence>
<dbReference type="AlphaFoldDB" id="A0A5J4WKN6"/>
<organism evidence="1 2">
    <name type="scientific">Streblomastix strix</name>
    <dbReference type="NCBI Taxonomy" id="222440"/>
    <lineage>
        <taxon>Eukaryota</taxon>
        <taxon>Metamonada</taxon>
        <taxon>Preaxostyla</taxon>
        <taxon>Oxymonadida</taxon>
        <taxon>Streblomastigidae</taxon>
        <taxon>Streblomastix</taxon>
    </lineage>
</organism>
<comment type="caution">
    <text evidence="1">The sequence shown here is derived from an EMBL/GenBank/DDBJ whole genome shotgun (WGS) entry which is preliminary data.</text>
</comment>
<reference evidence="1 2" key="1">
    <citation type="submission" date="2019-03" db="EMBL/GenBank/DDBJ databases">
        <title>Single cell metagenomics reveals metabolic interactions within the superorganism composed of flagellate Streblomastix strix and complex community of Bacteroidetes bacteria on its surface.</title>
        <authorList>
            <person name="Treitli S.C."/>
            <person name="Kolisko M."/>
            <person name="Husnik F."/>
            <person name="Keeling P."/>
            <person name="Hampl V."/>
        </authorList>
    </citation>
    <scope>NUCLEOTIDE SEQUENCE [LARGE SCALE GENOMIC DNA]</scope>
    <source>
        <strain evidence="1">ST1C</strain>
    </source>
</reference>
<dbReference type="EMBL" id="SNRW01001668">
    <property type="protein sequence ID" value="KAA6395500.1"/>
    <property type="molecule type" value="Genomic_DNA"/>
</dbReference>
<protein>
    <submittedName>
        <fullName evidence="1">Uncharacterized protein</fullName>
    </submittedName>
</protein>
<evidence type="ECO:0000313" key="2">
    <source>
        <dbReference type="Proteomes" id="UP000324800"/>
    </source>
</evidence>
<name>A0A5J4WKN6_9EUKA</name>
<proteinExistence type="predicted"/>
<dbReference type="Proteomes" id="UP000324800">
    <property type="component" value="Unassembled WGS sequence"/>
</dbReference>
<gene>
    <name evidence="1" type="ORF">EZS28_008974</name>
</gene>